<dbReference type="Pfam" id="PF08623">
    <property type="entry name" value="TIP120"/>
    <property type="match status" value="1"/>
</dbReference>
<evidence type="ECO:0000259" key="5">
    <source>
        <dbReference type="Pfam" id="PF08623"/>
    </source>
</evidence>
<evidence type="ECO:0000256" key="4">
    <source>
        <dbReference type="SAM" id="MobiDB-lite"/>
    </source>
</evidence>
<reference evidence="6" key="2">
    <citation type="submission" date="2025-09" db="UniProtKB">
        <authorList>
            <consortium name="Ensembl"/>
        </authorList>
    </citation>
    <scope>IDENTIFICATION</scope>
</reference>
<dbReference type="AlphaFoldDB" id="A0A8C1ES42"/>
<keyword evidence="2" id="KW-0677">Repeat</keyword>
<dbReference type="GO" id="GO:0010265">
    <property type="term" value="P:SCF complex assembly"/>
    <property type="evidence" value="ECO:0007669"/>
    <property type="project" value="InterPro"/>
</dbReference>
<organism evidence="6 7">
    <name type="scientific">Cyprinus carpio carpio</name>
    <dbReference type="NCBI Taxonomy" id="630221"/>
    <lineage>
        <taxon>Eukaryota</taxon>
        <taxon>Metazoa</taxon>
        <taxon>Chordata</taxon>
        <taxon>Craniata</taxon>
        <taxon>Vertebrata</taxon>
        <taxon>Euteleostomi</taxon>
        <taxon>Actinopterygii</taxon>
        <taxon>Neopterygii</taxon>
        <taxon>Teleostei</taxon>
        <taxon>Ostariophysi</taxon>
        <taxon>Cypriniformes</taxon>
        <taxon>Cyprinidae</taxon>
        <taxon>Cyprininae</taxon>
        <taxon>Cyprinus</taxon>
    </lineage>
</organism>
<feature type="domain" description="TATA-binding protein interacting (TIP20)" evidence="5">
    <location>
        <begin position="908"/>
        <end position="1070"/>
    </location>
</feature>
<dbReference type="Proteomes" id="UP001108240">
    <property type="component" value="Unplaced"/>
</dbReference>
<feature type="region of interest" description="Disordered" evidence="4">
    <location>
        <begin position="208"/>
        <end position="236"/>
    </location>
</feature>
<dbReference type="PANTHER" id="PTHR12696">
    <property type="entry name" value="TIP120"/>
    <property type="match status" value="1"/>
</dbReference>
<dbReference type="Gene3D" id="1.25.10.10">
    <property type="entry name" value="Leucine-rich Repeat Variant"/>
    <property type="match status" value="2"/>
</dbReference>
<dbReference type="InterPro" id="IPR013932">
    <property type="entry name" value="TATA-bd_TIP120"/>
</dbReference>
<proteinExistence type="inferred from homology"/>
<evidence type="ECO:0000313" key="6">
    <source>
        <dbReference type="Ensembl" id="ENSCCRP00000077871.2"/>
    </source>
</evidence>
<dbReference type="Ensembl" id="ENSCCRT00000084467.2">
    <property type="protein sequence ID" value="ENSCCRP00000077871.2"/>
    <property type="gene ID" value="ENSCCRG00000049293.2"/>
</dbReference>
<evidence type="ECO:0000313" key="7">
    <source>
        <dbReference type="Proteomes" id="UP001108240"/>
    </source>
</evidence>
<reference evidence="6" key="1">
    <citation type="submission" date="2025-08" db="UniProtKB">
        <authorList>
            <consortium name="Ensembl"/>
        </authorList>
    </citation>
    <scope>IDENTIFICATION</scope>
</reference>
<accession>A0A8C1ES42</accession>
<evidence type="ECO:0000256" key="1">
    <source>
        <dbReference type="ARBA" id="ARBA00007657"/>
    </source>
</evidence>
<evidence type="ECO:0000256" key="2">
    <source>
        <dbReference type="ARBA" id="ARBA00022737"/>
    </source>
</evidence>
<dbReference type="InterPro" id="IPR039852">
    <property type="entry name" value="CAND1/CAND2"/>
</dbReference>
<keyword evidence="7" id="KW-1185">Reference proteome</keyword>
<keyword evidence="3" id="KW-0833">Ubl conjugation pathway</keyword>
<dbReference type="GeneTree" id="ENSGT00390000017740"/>
<name>A0A8C1ES42_CYPCA</name>
<comment type="similarity">
    <text evidence="1">Belongs to the CAND family.</text>
</comment>
<dbReference type="Pfam" id="PF25782">
    <property type="entry name" value="TPR_CAND1"/>
    <property type="match status" value="1"/>
</dbReference>
<dbReference type="InterPro" id="IPR016024">
    <property type="entry name" value="ARM-type_fold"/>
</dbReference>
<evidence type="ECO:0000256" key="3">
    <source>
        <dbReference type="ARBA" id="ARBA00022786"/>
    </source>
</evidence>
<protein>
    <submittedName>
        <fullName evidence="6">Cullin-associated and neddylation-dissociated 1</fullName>
    </submittedName>
</protein>
<dbReference type="InterPro" id="IPR011989">
    <property type="entry name" value="ARM-like"/>
</dbReference>
<dbReference type="SUPFAM" id="SSF48371">
    <property type="entry name" value="ARM repeat"/>
    <property type="match status" value="1"/>
</dbReference>
<sequence>MASASYHISNLLEKMTSSDKDFRFMATNDLMSELQKDSIKLDDDSERKVVKMILKLLEDKNGEVQNLAVKCCLLPQLTSPRLAVRKRTIIALGHLVMSCGNLVFVDLIEHLLSELSRNESMSTTRTYIQCIAAISRQAGHRIGEYLEKIIPLVVKFCSVDDDELREYCIQAFESFVRRCPKEVYPHVPTVISICLKYLTYDPNYNYDDEDEDENAMDADGVDEDYQGSDDEYSDDDDMSWKVRRAAAKCLDAVVSTRHEMLPEFYRTVSPALITRFKEREENVKADVFHAYLSLLKQTRPAQSWLCDPDAMEQGETPLTMLQSQVSMIVKALHKQMKEKSVKTRQCCFNMLTELVNVLPGALTQHIPVLIPGIIFSLNDKSSSSNLKIDALSCLYVILCNHQPKVFHPHVQAIVPPVVACVGDPFYKITSEALLVTQQLVKVIRPLDQTDVFDASPYISDLFACTIKRLKAADIDQEVKERAISCMGQIICNLGDSLGADLPGTLHIFLERLKNEITRLTTVKALTLIAGSQLKINLRPILGEAVPILASFLRKNQRALKLSTLAALDILVKNYSDSVTPAMIDAVLAELPPLINESDMHVSQMAISFLTTLARVHPDSLSKISGSILAELIALVRSPLLQGGALSAMLEFFQALVATGTASLGYMDLLRMLTGPVYAQSAALTHKQSYYSIAKCVAALTRACPKEGPAVVGQFIQDVKNSRSTDSIRLLALLSLGEVGHHVDLSGQPELKTVILDAFSSASEEVKSAASYALGSISVGNLPEYLPFVLQEISGQPKRQYLLLHSLKEIISSASVAGLKPYVENVWALLLKHCECTEEGTRNVVAECLGKLTLIDPETLLPRLKGYLLSGSSYARSSVVTAVKFTISDHPQTIDPLLKNCIAHNKPSLIRDLLDTVLPHLYNETKVRKDLIREVEMGPFKHTVDDGLDIRKAAFECMYTLLDSCLDRLDIFEFLNHVEDGLKDHYDIKMLTFLMLARLSSLCPSAVLQRLDRLVEPLRATCTTKVKANSVKQEFEKQDELKRSAMRAVVALLTIPEAEKSPLMSEFQSQISSNPELAAIFDSIQRDSSSANMESMDTT</sequence>